<feature type="compositionally biased region" description="Low complexity" evidence="1">
    <location>
        <begin position="382"/>
        <end position="397"/>
    </location>
</feature>
<dbReference type="SUPFAM" id="SSF47031">
    <property type="entry name" value="Second domain of FERM"/>
    <property type="match status" value="1"/>
</dbReference>
<dbReference type="GO" id="GO:0005886">
    <property type="term" value="C:plasma membrane"/>
    <property type="evidence" value="ECO:0007669"/>
    <property type="project" value="TreeGrafter"/>
</dbReference>
<dbReference type="Gene3D" id="1.20.80.10">
    <property type="match status" value="1"/>
</dbReference>
<dbReference type="Pfam" id="PF21477">
    <property type="entry name" value="FERM_C_FAK1"/>
    <property type="match status" value="1"/>
</dbReference>
<dbReference type="Gene3D" id="2.30.29.30">
    <property type="entry name" value="Pleckstrin-homology domain (PH domain)/Phosphotyrosine-binding domain (PTB)"/>
    <property type="match status" value="1"/>
</dbReference>
<dbReference type="PANTHER" id="PTHR46221">
    <property type="entry name" value="FERM AND PDZ DOMAIN-CONTAINING PROTEIN FAMILY MEMBER"/>
    <property type="match status" value="1"/>
</dbReference>
<dbReference type="SUPFAM" id="SSF50729">
    <property type="entry name" value="PH domain-like"/>
    <property type="match status" value="1"/>
</dbReference>
<evidence type="ECO:0000259" key="2">
    <source>
        <dbReference type="PROSITE" id="PS50057"/>
    </source>
</evidence>
<feature type="region of interest" description="Disordered" evidence="1">
    <location>
        <begin position="343"/>
        <end position="405"/>
    </location>
</feature>
<organism evidence="3 4">
    <name type="scientific">Pelobates cultripes</name>
    <name type="common">Western spadefoot toad</name>
    <dbReference type="NCBI Taxonomy" id="61616"/>
    <lineage>
        <taxon>Eukaryota</taxon>
        <taxon>Metazoa</taxon>
        <taxon>Chordata</taxon>
        <taxon>Craniata</taxon>
        <taxon>Vertebrata</taxon>
        <taxon>Euteleostomi</taxon>
        <taxon>Amphibia</taxon>
        <taxon>Batrachia</taxon>
        <taxon>Anura</taxon>
        <taxon>Pelobatoidea</taxon>
        <taxon>Pelobatidae</taxon>
        <taxon>Pelobates</taxon>
    </lineage>
</organism>
<feature type="compositionally biased region" description="Basic and acidic residues" evidence="1">
    <location>
        <begin position="359"/>
        <end position="378"/>
    </location>
</feature>
<dbReference type="InterPro" id="IPR000299">
    <property type="entry name" value="FERM_domain"/>
</dbReference>
<feature type="compositionally biased region" description="Basic and acidic residues" evidence="1">
    <location>
        <begin position="306"/>
        <end position="316"/>
    </location>
</feature>
<evidence type="ECO:0000313" key="4">
    <source>
        <dbReference type="Proteomes" id="UP001295444"/>
    </source>
</evidence>
<dbReference type="FunFam" id="1.20.80.10:FF:000009">
    <property type="entry name" value="FERM and PDZ domain containing 4"/>
    <property type="match status" value="1"/>
</dbReference>
<dbReference type="InterPro" id="IPR011993">
    <property type="entry name" value="PH-like_dom_sf"/>
</dbReference>
<dbReference type="EMBL" id="OW240916">
    <property type="protein sequence ID" value="CAH2293586.1"/>
    <property type="molecule type" value="Genomic_DNA"/>
</dbReference>
<dbReference type="PANTHER" id="PTHR46221:SF2">
    <property type="entry name" value="FERM AND PDZ DOMAIN-CONTAINING PROTEIN 1"/>
    <property type="match status" value="1"/>
</dbReference>
<gene>
    <name evidence="3" type="ORF">PECUL_23A014116</name>
</gene>
<keyword evidence="4" id="KW-1185">Reference proteome</keyword>
<dbReference type="PROSITE" id="PS50057">
    <property type="entry name" value="FERM_3"/>
    <property type="match status" value="1"/>
</dbReference>
<dbReference type="InterPro" id="IPR035963">
    <property type="entry name" value="FERM_2"/>
</dbReference>
<dbReference type="CDD" id="cd13183">
    <property type="entry name" value="FERM_C_FRMPD1_FRMPD3_FRMPD4"/>
    <property type="match status" value="1"/>
</dbReference>
<protein>
    <submittedName>
        <fullName evidence="3">FERM and PDZ domain-containing 1</fullName>
    </submittedName>
</protein>
<dbReference type="InterPro" id="IPR014352">
    <property type="entry name" value="FERM/acyl-CoA-bd_prot_sf"/>
</dbReference>
<feature type="domain" description="FERM" evidence="2">
    <location>
        <begin position="1"/>
        <end position="289"/>
    </location>
</feature>
<dbReference type="InterPro" id="IPR041779">
    <property type="entry name" value="FRMPD1/3/4_FERM_C"/>
</dbReference>
<feature type="compositionally biased region" description="Low complexity" evidence="1">
    <location>
        <begin position="898"/>
        <end position="915"/>
    </location>
</feature>
<reference evidence="3" key="1">
    <citation type="submission" date="2022-03" db="EMBL/GenBank/DDBJ databases">
        <authorList>
            <person name="Alioto T."/>
            <person name="Alioto T."/>
            <person name="Gomez Garrido J."/>
        </authorList>
    </citation>
    <scope>NUCLEOTIDE SEQUENCE</scope>
</reference>
<feature type="compositionally biased region" description="Acidic residues" evidence="1">
    <location>
        <begin position="347"/>
        <end position="358"/>
    </location>
</feature>
<dbReference type="InterPro" id="IPR049385">
    <property type="entry name" value="FAK1-like_FERM_C"/>
</dbReference>
<dbReference type="CDD" id="cd14473">
    <property type="entry name" value="FERM_B-lobe"/>
    <property type="match status" value="1"/>
</dbReference>
<dbReference type="GO" id="GO:0005938">
    <property type="term" value="C:cell cortex"/>
    <property type="evidence" value="ECO:0007669"/>
    <property type="project" value="TreeGrafter"/>
</dbReference>
<dbReference type="FunFam" id="2.30.29.30:FF:000066">
    <property type="entry name" value="FERM and PDZ domain-containing protein 4"/>
    <property type="match status" value="1"/>
</dbReference>
<dbReference type="SMART" id="SM00295">
    <property type="entry name" value="B41"/>
    <property type="match status" value="1"/>
</dbReference>
<dbReference type="InterPro" id="IPR019748">
    <property type="entry name" value="FERM_central"/>
</dbReference>
<feature type="region of interest" description="Disordered" evidence="1">
    <location>
        <begin position="306"/>
        <end position="326"/>
    </location>
</feature>
<evidence type="ECO:0000313" key="3">
    <source>
        <dbReference type="EMBL" id="CAH2293586.1"/>
    </source>
</evidence>
<dbReference type="InterPro" id="IPR019749">
    <property type="entry name" value="Band_41_domain"/>
</dbReference>
<accession>A0AAD1S693</accession>
<dbReference type="CDD" id="cd21942">
    <property type="entry name" value="LGNbd_FRMPD1"/>
    <property type="match status" value="1"/>
</dbReference>
<evidence type="ECO:0000256" key="1">
    <source>
        <dbReference type="SAM" id="MobiDB-lite"/>
    </source>
</evidence>
<sequence>MTLKEKLSINIIEHFALALEEQYNIAKLFLLHEDELIEQVVQKRESHDYRCLLRVCFVPRDPLSLLQEDPVAFEYLYLQSCSDVLQERFAVEMKCSVALRLAALHIQERIHSCGQSQKISFKYIEKDWGIDNFLSPTLLRNMRGKDIKKAISFHIKRNQNILEPRQKQPISATQLRIQYLKLLGDLKTYGGKIFNATLMLQDRESYVTLLVGAKYGISQIINNKLNIMTTLAEFASISKIELNPESEKVSLVKVYLQDIKPISLLLESNNAKDIACLISGYCKLFVDPGANIFTWPRNSQVHRVSTEEGYESRACSDSEESSDVDSSLELLSERHFLKYKEIKPLQEEEEEDTEEEGIQELKQDNEKKVCDDSERKGCDGGNNDTDSISDASDSANTESQGYKVSWSSDSIDALEEDDLETCSSSRPEFFQFYSPVLKNMGMDEQVVFSENQELKDKRDGGLESDPLLCFLQLPNGRVDAALDTKEMTTSHRDMEGKEENESLCISVGCHFVESNIMEYYSLCTNVSPASSIDKNVPSSPESNCVKELLAGARGMGLSEKVETLILDPPPGFGDSSSEDEFFDAADRFTPTLTSPGRKASSNRGENIFYYPDIAESYDSNISMEKNIKPKNSRRPTKLSRKRRSFLQTDYTAQVTYPLSPSSSSEAMDHVCCYEKESHMSSGSHSQTVSSLKDIEGEPALLEMKPLIKHKSILKTKRKTHSPTLMEMEPDTMEIKSVTDTVASSISAIRFRSDSGAEEKEQIGIVFQDGPNNGEHTPHWSTVEHSGRASPSQISLQMENISEHSDFCQELICDINSINLFKEANILDDIEPEIKATFTNIFENVSHSTDTSTYLGSNCSSDLTGRKSLYVAEESIPFMKSTIKNDSPQCDGNIEILTSSKNDNPNQSPSNNSKSNKLFDFSHATDLLFDFKGITDMLTSLPINSFKVGSTSTVSNGQNSPPCEEKEHLLKYTSESDVEDLDVVDMKRNRFLSSSPSSSKAAQVTFELSSDENGDEKEHSELLLSSNTHTIKQNIYESSHKDYSNNLDEHSLKNGSCSLHNLEPKSPEIPKVGNLGNCSCQLSYTSCFRGVNVDVDDEIVDSEATISSLPRTLPPVSGNTLFTEKNHFAITNGTSSTMVGETLHLLRVRIGNSPSGYSMLQDSVLDLQKIIQDFKKESRVHPLDKCAKVFSEQKSCLCNVSRKMMTTSQKILRSDQSSDEMYQVAEETFFDLMEMTEVCLQFSSCAQCFKRHLDVHTNLRDLICTYNQFIQAIKKASDNENRDLYFKLLSRQCTALTAAAFCLTQHYRTVLSL</sequence>
<name>A0AAD1S693_PELCU</name>
<dbReference type="Proteomes" id="UP001295444">
    <property type="component" value="Chromosome 05"/>
</dbReference>
<proteinExistence type="predicted"/>
<dbReference type="Pfam" id="PF00373">
    <property type="entry name" value="FERM_M"/>
    <property type="match status" value="1"/>
</dbReference>
<feature type="region of interest" description="Disordered" evidence="1">
    <location>
        <begin position="894"/>
        <end position="915"/>
    </location>
</feature>